<accession>A0ABS7C9S5</accession>
<name>A0ABS7C9S5_9BACL</name>
<dbReference type="EMBL" id="JAHZIK010000927">
    <property type="protein sequence ID" value="MBW7457676.1"/>
    <property type="molecule type" value="Genomic_DNA"/>
</dbReference>
<proteinExistence type="predicted"/>
<feature type="non-terminal residue" evidence="1">
    <location>
        <position position="68"/>
    </location>
</feature>
<reference evidence="1 2" key="1">
    <citation type="submission" date="2021-07" db="EMBL/GenBank/DDBJ databases">
        <title>Paenibacillus radiodurans sp. nov., isolated from the southeastern edge of Tengger Desert.</title>
        <authorList>
            <person name="Zhang G."/>
        </authorList>
    </citation>
    <scope>NUCLEOTIDE SEQUENCE [LARGE SCALE GENOMIC DNA]</scope>
    <source>
        <strain evidence="1 2">CCM 7311</strain>
    </source>
</reference>
<comment type="caution">
    <text evidence="1">The sequence shown here is derived from an EMBL/GenBank/DDBJ whole genome shotgun (WGS) entry which is preliminary data.</text>
</comment>
<gene>
    <name evidence="1" type="ORF">K0U00_26900</name>
</gene>
<organism evidence="1 2">
    <name type="scientific">Paenibacillus sepulcri</name>
    <dbReference type="NCBI Taxonomy" id="359917"/>
    <lineage>
        <taxon>Bacteria</taxon>
        <taxon>Bacillati</taxon>
        <taxon>Bacillota</taxon>
        <taxon>Bacilli</taxon>
        <taxon>Bacillales</taxon>
        <taxon>Paenibacillaceae</taxon>
        <taxon>Paenibacillus</taxon>
    </lineage>
</organism>
<sequence>MDKSGLCEEVVAYLERYWGGAAQIMAVNKRFTMAKWGIAVLILLLTLAGCGAKENNTEQADNAAGTNS</sequence>
<evidence type="ECO:0000313" key="1">
    <source>
        <dbReference type="EMBL" id="MBW7457676.1"/>
    </source>
</evidence>
<dbReference type="Proteomes" id="UP001519887">
    <property type="component" value="Unassembled WGS sequence"/>
</dbReference>
<evidence type="ECO:0000313" key="2">
    <source>
        <dbReference type="Proteomes" id="UP001519887"/>
    </source>
</evidence>
<protein>
    <submittedName>
        <fullName evidence="1">Uncharacterized protein</fullName>
    </submittedName>
</protein>
<keyword evidence="2" id="KW-1185">Reference proteome</keyword>